<accession>A0ABT3B2W8</accession>
<name>A0ABT3B2W8_9CYAN</name>
<keyword evidence="2" id="KW-1185">Reference proteome</keyword>
<dbReference type="RefSeq" id="WP_263747391.1">
    <property type="nucleotide sequence ID" value="NZ_JAOWRF010000281.1"/>
</dbReference>
<organism evidence="1 2">
    <name type="scientific">Plectonema radiosum NIES-515</name>
    <dbReference type="NCBI Taxonomy" id="2986073"/>
    <lineage>
        <taxon>Bacteria</taxon>
        <taxon>Bacillati</taxon>
        <taxon>Cyanobacteriota</taxon>
        <taxon>Cyanophyceae</taxon>
        <taxon>Oscillatoriophycideae</taxon>
        <taxon>Oscillatoriales</taxon>
        <taxon>Microcoleaceae</taxon>
        <taxon>Plectonema</taxon>
    </lineage>
</organism>
<dbReference type="EMBL" id="JAOWRF010000281">
    <property type="protein sequence ID" value="MCV3215727.1"/>
    <property type="molecule type" value="Genomic_DNA"/>
</dbReference>
<protein>
    <submittedName>
        <fullName evidence="1">Uncharacterized protein</fullName>
    </submittedName>
</protein>
<reference evidence="1 2" key="1">
    <citation type="submission" date="2022-10" db="EMBL/GenBank/DDBJ databases">
        <title>Identification of biosynthetic pathway for the production of the potent trypsin inhibitor radiosumin.</title>
        <authorList>
            <person name="Fewer D.P."/>
            <person name="Delbaje E."/>
            <person name="Ouyang X."/>
            <person name="Agostino P.D."/>
            <person name="Wahlsten M."/>
            <person name="Jokela J."/>
            <person name="Permi P."/>
            <person name="Haapaniemi E."/>
            <person name="Koistinen H."/>
        </authorList>
    </citation>
    <scope>NUCLEOTIDE SEQUENCE [LARGE SCALE GENOMIC DNA]</scope>
    <source>
        <strain evidence="1 2">NIES-515</strain>
    </source>
</reference>
<evidence type="ECO:0000313" key="1">
    <source>
        <dbReference type="EMBL" id="MCV3215727.1"/>
    </source>
</evidence>
<dbReference type="Proteomes" id="UP001526143">
    <property type="component" value="Unassembled WGS sequence"/>
</dbReference>
<sequence>MTWQDASLPLMLLRSQTAIATQIYNAKADYVLALKANHPTLHGQIKT</sequence>
<gene>
    <name evidence="1" type="ORF">OGM63_19800</name>
</gene>
<proteinExistence type="predicted"/>
<comment type="caution">
    <text evidence="1">The sequence shown here is derived from an EMBL/GenBank/DDBJ whole genome shotgun (WGS) entry which is preliminary data.</text>
</comment>
<evidence type="ECO:0000313" key="2">
    <source>
        <dbReference type="Proteomes" id="UP001526143"/>
    </source>
</evidence>